<evidence type="ECO:0000256" key="2">
    <source>
        <dbReference type="ARBA" id="ARBA00009116"/>
    </source>
</evidence>
<name>A0A1Q3FFC4_CULTA</name>
<comment type="similarity">
    <text evidence="2">Belongs to the ATP11 family.</text>
</comment>
<dbReference type="PANTHER" id="PTHR13126:SF0">
    <property type="entry name" value="ATP SYNTHASE MITOCHONDRIAL F1 COMPLEX ASSEMBLY FACTOR 1"/>
    <property type="match status" value="1"/>
</dbReference>
<protein>
    <submittedName>
        <fullName evidence="6">Putative mitochondrial f1-atpase assembly protein</fullName>
    </submittedName>
</protein>
<comment type="subcellular location">
    <subcellularLocation>
        <location evidence="1">Mitochondrion</location>
    </subcellularLocation>
</comment>
<dbReference type="GO" id="GO:0033615">
    <property type="term" value="P:mitochondrial proton-transporting ATP synthase complex assembly"/>
    <property type="evidence" value="ECO:0007669"/>
    <property type="project" value="TreeGrafter"/>
</dbReference>
<evidence type="ECO:0000256" key="5">
    <source>
        <dbReference type="SAM" id="MobiDB-lite"/>
    </source>
</evidence>
<proteinExistence type="inferred from homology"/>
<keyword evidence="4" id="KW-0496">Mitochondrion</keyword>
<sequence>MALNWFRPAVANSKKCLRVFRATSLNGQNSASFRTFRMTARQRSEKVLEQLKESNPYFEKYAKKIATVQQSSPEEFLARLDKVEKEKSKTKFGPSPADGPARDYSELLNPKAPLAPGKGPPQPTDRKLADVMKLELVQDKTAEEIRAIWLQYHVGKEVISAAIPGEQYDLMMERARKYPVFILPIPRSQGYEFIMLQFFANTVHFTPLINYQVHKENAPECLNVTHYTELRESKGLVLMRGEYDPKVINGQEAQCLANQLQMYYSQKQNPSKLAQLERFTNEPEQFKHMDVIEELNNLKIGG</sequence>
<dbReference type="GO" id="GO:0005739">
    <property type="term" value="C:mitochondrion"/>
    <property type="evidence" value="ECO:0007669"/>
    <property type="project" value="UniProtKB-SubCell"/>
</dbReference>
<evidence type="ECO:0000256" key="3">
    <source>
        <dbReference type="ARBA" id="ARBA00022946"/>
    </source>
</evidence>
<dbReference type="AlphaFoldDB" id="A0A1Q3FFC4"/>
<keyword evidence="3" id="KW-0809">Transit peptide</keyword>
<evidence type="ECO:0000256" key="4">
    <source>
        <dbReference type="ARBA" id="ARBA00023128"/>
    </source>
</evidence>
<evidence type="ECO:0000313" key="6">
    <source>
        <dbReference type="EMBL" id="JAV26256.1"/>
    </source>
</evidence>
<accession>A0A1Q3FFC4</accession>
<dbReference type="InterPro" id="IPR010591">
    <property type="entry name" value="ATP11"/>
</dbReference>
<reference evidence="6" key="1">
    <citation type="submission" date="2017-01" db="EMBL/GenBank/DDBJ databases">
        <title>A deep insight into the sialotranscriptome of adult male and female Cluex tarsalis mosquitoes.</title>
        <authorList>
            <person name="Ribeiro J.M."/>
            <person name="Moreira F."/>
            <person name="Bernard K.A."/>
            <person name="Calvo E."/>
        </authorList>
    </citation>
    <scope>NUCLEOTIDE SEQUENCE</scope>
    <source>
        <strain evidence="6">Kern County</strain>
        <tissue evidence="6">Salivary glands</tissue>
    </source>
</reference>
<evidence type="ECO:0000256" key="1">
    <source>
        <dbReference type="ARBA" id="ARBA00004173"/>
    </source>
</evidence>
<dbReference type="PANTHER" id="PTHR13126">
    <property type="entry name" value="CHAPERONE ATP11"/>
    <property type="match status" value="1"/>
</dbReference>
<organism evidence="6">
    <name type="scientific">Culex tarsalis</name>
    <name type="common">Encephalitis mosquito</name>
    <dbReference type="NCBI Taxonomy" id="7177"/>
    <lineage>
        <taxon>Eukaryota</taxon>
        <taxon>Metazoa</taxon>
        <taxon>Ecdysozoa</taxon>
        <taxon>Arthropoda</taxon>
        <taxon>Hexapoda</taxon>
        <taxon>Insecta</taxon>
        <taxon>Pterygota</taxon>
        <taxon>Neoptera</taxon>
        <taxon>Endopterygota</taxon>
        <taxon>Diptera</taxon>
        <taxon>Nematocera</taxon>
        <taxon>Culicoidea</taxon>
        <taxon>Culicidae</taxon>
        <taxon>Culicinae</taxon>
        <taxon>Culicini</taxon>
        <taxon>Culex</taxon>
        <taxon>Culex</taxon>
    </lineage>
</organism>
<feature type="region of interest" description="Disordered" evidence="5">
    <location>
        <begin position="87"/>
        <end position="126"/>
    </location>
</feature>
<dbReference type="EMBL" id="GFDL01008789">
    <property type="protein sequence ID" value="JAV26256.1"/>
    <property type="molecule type" value="Transcribed_RNA"/>
</dbReference>
<dbReference type="Pfam" id="PF06644">
    <property type="entry name" value="ATP11"/>
    <property type="match status" value="1"/>
</dbReference>